<evidence type="ECO:0000256" key="1">
    <source>
        <dbReference type="SAM" id="MobiDB-lite"/>
    </source>
</evidence>
<feature type="compositionally biased region" description="Basic and acidic residues" evidence="1">
    <location>
        <begin position="30"/>
        <end position="40"/>
    </location>
</feature>
<reference evidence="2" key="1">
    <citation type="submission" date="2021-02" db="EMBL/GenBank/DDBJ databases">
        <title>Abyssanaerobacter marinus gen.nov., sp., nov, anaerobic bacterium isolated from the Onnuri vent field of Indian Ocean and suggestion of Mogibacteriaceae fam. nov., and proposal of reclassification of ambiguous this family's genus member.</title>
        <authorList>
            <person name="Kim Y.J."/>
            <person name="Yang J.-A."/>
        </authorList>
    </citation>
    <scope>NUCLEOTIDE SEQUENCE</scope>
    <source>
        <strain evidence="2">DSM 2634</strain>
    </source>
</reference>
<protein>
    <submittedName>
        <fullName evidence="2">Uncharacterized protein</fullName>
    </submittedName>
</protein>
<dbReference type="RefSeq" id="WP_206581264.1">
    <property type="nucleotide sequence ID" value="NZ_JAFJZZ010000001.1"/>
</dbReference>
<comment type="caution">
    <text evidence="2">The sequence shown here is derived from an EMBL/GenBank/DDBJ whole genome shotgun (WGS) entry which is preliminary data.</text>
</comment>
<feature type="compositionally biased region" description="Low complexity" evidence="1">
    <location>
        <begin position="1"/>
        <end position="11"/>
    </location>
</feature>
<proteinExistence type="predicted"/>
<feature type="compositionally biased region" description="Polar residues" evidence="1">
    <location>
        <begin position="41"/>
        <end position="53"/>
    </location>
</feature>
<feature type="region of interest" description="Disordered" evidence="1">
    <location>
        <begin position="1"/>
        <end position="53"/>
    </location>
</feature>
<evidence type="ECO:0000313" key="3">
    <source>
        <dbReference type="Proteomes" id="UP000664545"/>
    </source>
</evidence>
<evidence type="ECO:0000313" key="2">
    <source>
        <dbReference type="EMBL" id="MBN7772461.1"/>
    </source>
</evidence>
<accession>A0A939D7E4</accession>
<organism evidence="2 3">
    <name type="scientific">Clostridium aminobutyricum</name>
    <dbReference type="NCBI Taxonomy" id="33953"/>
    <lineage>
        <taxon>Bacteria</taxon>
        <taxon>Bacillati</taxon>
        <taxon>Bacillota</taxon>
        <taxon>Clostridia</taxon>
        <taxon>Eubacteriales</taxon>
        <taxon>Clostridiaceae</taxon>
        <taxon>Clostridium</taxon>
    </lineage>
</organism>
<keyword evidence="3" id="KW-1185">Reference proteome</keyword>
<sequence>MENNMNNTYNSNHEDQNNAQSAASNKPRKANSDESDHEDQNTAQSANTNNRQR</sequence>
<name>A0A939D7E4_CLOAM</name>
<dbReference type="Proteomes" id="UP000664545">
    <property type="component" value="Unassembled WGS sequence"/>
</dbReference>
<gene>
    <name evidence="2" type="ORF">JYB65_03725</name>
</gene>
<dbReference type="AlphaFoldDB" id="A0A939D7E4"/>
<dbReference type="EMBL" id="JAFJZZ010000001">
    <property type="protein sequence ID" value="MBN7772461.1"/>
    <property type="molecule type" value="Genomic_DNA"/>
</dbReference>